<evidence type="ECO:0000313" key="2">
    <source>
        <dbReference type="EMBL" id="NVY96163.1"/>
    </source>
</evidence>
<evidence type="ECO:0000313" key="3">
    <source>
        <dbReference type="Proteomes" id="UP000563523"/>
    </source>
</evidence>
<evidence type="ECO:0000259" key="1">
    <source>
        <dbReference type="Pfam" id="PF13472"/>
    </source>
</evidence>
<dbReference type="Gene3D" id="3.40.50.1110">
    <property type="entry name" value="SGNH hydrolase"/>
    <property type="match status" value="1"/>
</dbReference>
<protein>
    <recommendedName>
        <fullName evidence="1">SGNH hydrolase-type esterase domain-containing protein</fullName>
    </recommendedName>
</protein>
<dbReference type="Pfam" id="PF13472">
    <property type="entry name" value="Lipase_GDSL_2"/>
    <property type="match status" value="1"/>
</dbReference>
<comment type="caution">
    <text evidence="2">The sequence shown here is derived from an EMBL/GenBank/DDBJ whole genome shotgun (WGS) entry which is preliminary data.</text>
</comment>
<dbReference type="Proteomes" id="UP000563523">
    <property type="component" value="Unassembled WGS sequence"/>
</dbReference>
<dbReference type="SUPFAM" id="SSF52266">
    <property type="entry name" value="SGNH hydrolase"/>
    <property type="match status" value="1"/>
</dbReference>
<dbReference type="AlphaFoldDB" id="A0A850QZP8"/>
<feature type="domain" description="SGNH hydrolase-type esterase" evidence="1">
    <location>
        <begin position="6"/>
        <end position="171"/>
    </location>
</feature>
<dbReference type="InterPro" id="IPR045136">
    <property type="entry name" value="Iah1-like"/>
</dbReference>
<organism evidence="2 3">
    <name type="scientific">Bombilactobacillus apium</name>
    <dbReference type="NCBI Taxonomy" id="2675299"/>
    <lineage>
        <taxon>Bacteria</taxon>
        <taxon>Bacillati</taxon>
        <taxon>Bacillota</taxon>
        <taxon>Bacilli</taxon>
        <taxon>Lactobacillales</taxon>
        <taxon>Lactobacillaceae</taxon>
        <taxon>Bombilactobacillus</taxon>
    </lineage>
</organism>
<dbReference type="RefSeq" id="WP_176942320.1">
    <property type="nucleotide sequence ID" value="NZ_JABZEC010000002.1"/>
</dbReference>
<dbReference type="InterPro" id="IPR036514">
    <property type="entry name" value="SGNH_hydro_sf"/>
</dbReference>
<proteinExistence type="predicted"/>
<dbReference type="PANTHER" id="PTHR14209:SF19">
    <property type="entry name" value="ISOAMYL ACETATE-HYDROLYZING ESTERASE 1 HOMOLOG"/>
    <property type="match status" value="1"/>
</dbReference>
<dbReference type="PANTHER" id="PTHR14209">
    <property type="entry name" value="ISOAMYL ACETATE-HYDROLYZING ESTERASE 1"/>
    <property type="match status" value="1"/>
</dbReference>
<keyword evidence="3" id="KW-1185">Reference proteome</keyword>
<reference evidence="2 3" key="1">
    <citation type="submission" date="2020-06" db="EMBL/GenBank/DDBJ databases">
        <authorList>
            <person name="Kang J."/>
        </authorList>
    </citation>
    <scope>NUCLEOTIDE SEQUENCE [LARGE SCALE GENOMIC DNA]</scope>
    <source>
        <strain evidence="2 3">DCY120</strain>
    </source>
</reference>
<dbReference type="EMBL" id="JABZEC010000002">
    <property type="protein sequence ID" value="NVY96163.1"/>
    <property type="molecule type" value="Genomic_DNA"/>
</dbReference>
<gene>
    <name evidence="2" type="ORF">HU830_03095</name>
</gene>
<sequence>MPTIALFGDDLLAGFQQETVTDAVTTRLQQAFPNQQLRNLALPGQSTAQALTHVERDVVSLQAAIVILFFGSTDLDRKRQIKVGIFAQNLNRLVQKLQPAQIILVSPPAFNSQLQPRRAWPRQLQFALAVEHLAQKYDLPYINLLQAMQKKEAKLYFREDGLTFNDQGYELLSQLLDPVISQLLQNSSAATSQIQPAQQ</sequence>
<dbReference type="InterPro" id="IPR013830">
    <property type="entry name" value="SGNH_hydro"/>
</dbReference>
<name>A0A850QZP8_9LACO</name>
<accession>A0A850QZP8</accession>